<dbReference type="OrthoDB" id="5819582at2759"/>
<accession>A0A384JTC2</accession>
<dbReference type="InterPro" id="IPR050879">
    <property type="entry name" value="Acyltransferase_3"/>
</dbReference>
<proteinExistence type="predicted"/>
<dbReference type="InterPro" id="IPR002656">
    <property type="entry name" value="Acyl_transf_3_dom"/>
</dbReference>
<gene>
    <name evidence="3" type="ORF">BCIN_09g05960</name>
</gene>
<reference evidence="3 4" key="3">
    <citation type="journal article" date="2017" name="Mol. Plant Pathol.">
        <title>A gapless genome sequence of the fungus Botrytis cinerea.</title>
        <authorList>
            <person name="Van Kan J.A."/>
            <person name="Stassen J.H."/>
            <person name="Mosbach A."/>
            <person name="Van Der Lee T.A."/>
            <person name="Faino L."/>
            <person name="Farmer A.D."/>
            <person name="Papasotiriou D.G."/>
            <person name="Zhou S."/>
            <person name="Seidl M.F."/>
            <person name="Cottam E."/>
            <person name="Edel D."/>
            <person name="Hahn M."/>
            <person name="Schwartz D.C."/>
            <person name="Dietrich R.A."/>
            <person name="Widdison S."/>
            <person name="Scalliet G."/>
        </authorList>
    </citation>
    <scope>NUCLEOTIDE SEQUENCE [LARGE SCALE GENOMIC DNA]</scope>
    <source>
        <strain evidence="3 4">B05.10</strain>
    </source>
</reference>
<organism evidence="3 4">
    <name type="scientific">Botryotinia fuckeliana (strain B05.10)</name>
    <name type="common">Noble rot fungus</name>
    <name type="synonym">Botrytis cinerea</name>
    <dbReference type="NCBI Taxonomy" id="332648"/>
    <lineage>
        <taxon>Eukaryota</taxon>
        <taxon>Fungi</taxon>
        <taxon>Dikarya</taxon>
        <taxon>Ascomycota</taxon>
        <taxon>Pezizomycotina</taxon>
        <taxon>Leotiomycetes</taxon>
        <taxon>Helotiales</taxon>
        <taxon>Sclerotiniaceae</taxon>
        <taxon>Botrytis</taxon>
    </lineage>
</organism>
<dbReference type="PANTHER" id="PTHR23028">
    <property type="entry name" value="ACETYLTRANSFERASE"/>
    <property type="match status" value="1"/>
</dbReference>
<keyword evidence="1" id="KW-1133">Transmembrane helix</keyword>
<feature type="transmembrane region" description="Helical" evidence="1">
    <location>
        <begin position="396"/>
        <end position="415"/>
    </location>
</feature>
<reference evidence="3 4" key="2">
    <citation type="journal article" date="2012" name="Eukaryot. Cell">
        <title>Genome update of Botrytis cinerea strains B05.10 and T4.</title>
        <authorList>
            <person name="Staats M."/>
            <person name="van Kan J.A."/>
        </authorList>
    </citation>
    <scope>NUCLEOTIDE SEQUENCE [LARGE SCALE GENOMIC DNA]</scope>
    <source>
        <strain evidence="3 4">B05.10</strain>
    </source>
</reference>
<dbReference type="GO" id="GO:0016747">
    <property type="term" value="F:acyltransferase activity, transferring groups other than amino-acyl groups"/>
    <property type="evidence" value="ECO:0007669"/>
    <property type="project" value="InterPro"/>
</dbReference>
<protein>
    <recommendedName>
        <fullName evidence="2">Acyltransferase 3 domain-containing protein</fullName>
    </recommendedName>
</protein>
<name>A0A384JTC2_BOTFB</name>
<evidence type="ECO:0000313" key="4">
    <source>
        <dbReference type="Proteomes" id="UP000001798"/>
    </source>
</evidence>
<dbReference type="GeneID" id="36394519"/>
<dbReference type="AlphaFoldDB" id="A0A384JTC2"/>
<dbReference type="KEGG" id="bfu:BCIN_09g05960"/>
<keyword evidence="4" id="KW-1185">Reference proteome</keyword>
<evidence type="ECO:0000313" key="3">
    <source>
        <dbReference type="EMBL" id="ATZ53825.1"/>
    </source>
</evidence>
<evidence type="ECO:0000256" key="1">
    <source>
        <dbReference type="SAM" id="Phobius"/>
    </source>
</evidence>
<feature type="transmembrane region" description="Helical" evidence="1">
    <location>
        <begin position="149"/>
        <end position="172"/>
    </location>
</feature>
<sequence>MTLSSRLIYNFNFLIPSDSQHHFAIFKPVNEGVLKMPRGYQGILDNGFMEEIKTDHPLLSPTVTKSPTKYWKPKKLCPDFIKPSFLSRTRAPAKPLHATAWLDGLRGYAAFLVYVLHHELWAHTAANGNWILEMGFGYEKMYYAVQLPFVRTFFTGGHLAVTTFFVISGYVLSRKPLMLIQSGDLAKLGDNLASALFRRWIRLWLPVIATTLIYLTIWHKFNLYPLPRSEHEKNWASEVWKWYLEMKNFSYIFRTGGDPWLSYNVHVWSIPVEMKGSITIYAALMAFSRCSRNARLYLELGLIYYFMYIADGAQNSMFMAGMFLCDLDLLAENDDLPHFFSRFDSWKELIFSNLFVAAMYLGGVPSFNLDEKVLRNTPGWYYLSYLKPQAVFDYKWFYLFFAATFLVASIPRIPWLKSFFETRFCQYMGHVSFAFYLVHGPIMTLLGDRLYSAVGWSQEISDEMLPWTNIFPISKTGLFGMELSFFVPHLILFPVTLWIAEIVTRLIDEPSVRFAQWLYRRTLAPSPRL</sequence>
<dbReference type="Pfam" id="PF01757">
    <property type="entry name" value="Acyl_transf_3"/>
    <property type="match status" value="1"/>
</dbReference>
<feature type="transmembrane region" description="Helical" evidence="1">
    <location>
        <begin position="485"/>
        <end position="507"/>
    </location>
</feature>
<dbReference type="RefSeq" id="XP_024551057.1">
    <property type="nucleotide sequence ID" value="XM_024695263.1"/>
</dbReference>
<reference evidence="3 4" key="1">
    <citation type="journal article" date="2011" name="PLoS Genet.">
        <title>Genomic analysis of the necrotrophic fungal pathogens Sclerotinia sclerotiorum and Botrytis cinerea.</title>
        <authorList>
            <person name="Amselem J."/>
            <person name="Cuomo C.A."/>
            <person name="van Kan J.A."/>
            <person name="Viaud M."/>
            <person name="Benito E.P."/>
            <person name="Couloux A."/>
            <person name="Coutinho P.M."/>
            <person name="de Vries R.P."/>
            <person name="Dyer P.S."/>
            <person name="Fillinger S."/>
            <person name="Fournier E."/>
            <person name="Gout L."/>
            <person name="Hahn M."/>
            <person name="Kohn L."/>
            <person name="Lapalu N."/>
            <person name="Plummer K.M."/>
            <person name="Pradier J.M."/>
            <person name="Quevillon E."/>
            <person name="Sharon A."/>
            <person name="Simon A."/>
            <person name="ten Have A."/>
            <person name="Tudzynski B."/>
            <person name="Tudzynski P."/>
            <person name="Wincker P."/>
            <person name="Andrew M."/>
            <person name="Anthouard V."/>
            <person name="Beever R.E."/>
            <person name="Beffa R."/>
            <person name="Benoit I."/>
            <person name="Bouzid O."/>
            <person name="Brault B."/>
            <person name="Chen Z."/>
            <person name="Choquer M."/>
            <person name="Collemare J."/>
            <person name="Cotton P."/>
            <person name="Danchin E.G."/>
            <person name="Da Silva C."/>
            <person name="Gautier A."/>
            <person name="Giraud C."/>
            <person name="Giraud T."/>
            <person name="Gonzalez C."/>
            <person name="Grossetete S."/>
            <person name="Guldener U."/>
            <person name="Henrissat B."/>
            <person name="Howlett B.J."/>
            <person name="Kodira C."/>
            <person name="Kretschmer M."/>
            <person name="Lappartient A."/>
            <person name="Leroch M."/>
            <person name="Levis C."/>
            <person name="Mauceli E."/>
            <person name="Neuveglise C."/>
            <person name="Oeser B."/>
            <person name="Pearson M."/>
            <person name="Poulain J."/>
            <person name="Poussereau N."/>
            <person name="Quesneville H."/>
            <person name="Rascle C."/>
            <person name="Schumacher J."/>
            <person name="Segurens B."/>
            <person name="Sexton A."/>
            <person name="Silva E."/>
            <person name="Sirven C."/>
            <person name="Soanes D.M."/>
            <person name="Talbot N.J."/>
            <person name="Templeton M."/>
            <person name="Yandava C."/>
            <person name="Yarden O."/>
            <person name="Zeng Q."/>
            <person name="Rollins J.A."/>
            <person name="Lebrun M.H."/>
            <person name="Dickman M."/>
        </authorList>
    </citation>
    <scope>NUCLEOTIDE SEQUENCE [LARGE SCALE GENOMIC DNA]</scope>
    <source>
        <strain evidence="3 4">B05.10</strain>
    </source>
</reference>
<feature type="domain" description="Acyltransferase 3" evidence="2">
    <location>
        <begin position="100"/>
        <end position="464"/>
    </location>
</feature>
<dbReference type="EMBL" id="CP009813">
    <property type="protein sequence ID" value="ATZ53825.1"/>
    <property type="molecule type" value="Genomic_DNA"/>
</dbReference>
<dbReference type="VEuPathDB" id="FungiDB:Bcin09g05960"/>
<keyword evidence="1" id="KW-0812">Transmembrane</keyword>
<evidence type="ECO:0000259" key="2">
    <source>
        <dbReference type="Pfam" id="PF01757"/>
    </source>
</evidence>
<keyword evidence="1" id="KW-0472">Membrane</keyword>
<dbReference type="Proteomes" id="UP000001798">
    <property type="component" value="Chromosome 9"/>
</dbReference>
<feature type="transmembrane region" description="Helical" evidence="1">
    <location>
        <begin position="200"/>
        <end position="218"/>
    </location>
</feature>
<feature type="transmembrane region" description="Helical" evidence="1">
    <location>
        <begin position="427"/>
        <end position="446"/>
    </location>
</feature>
<dbReference type="PANTHER" id="PTHR23028:SF125">
    <property type="entry name" value="ACYLTRANSFERASE"/>
    <property type="match status" value="1"/>
</dbReference>